<feature type="compositionally biased region" description="Polar residues" evidence="7">
    <location>
        <begin position="46"/>
        <end position="73"/>
    </location>
</feature>
<dbReference type="Pfam" id="PF00225">
    <property type="entry name" value="Kinesin"/>
    <property type="match status" value="1"/>
</dbReference>
<dbReference type="GO" id="GO:0005874">
    <property type="term" value="C:microtubule"/>
    <property type="evidence" value="ECO:0007669"/>
    <property type="project" value="UniProtKB-KW"/>
</dbReference>
<dbReference type="GO" id="GO:0003777">
    <property type="term" value="F:microtubule motor activity"/>
    <property type="evidence" value="ECO:0007669"/>
    <property type="project" value="InterPro"/>
</dbReference>
<organism evidence="9">
    <name type="scientific">Phaffia rhodozyma</name>
    <name type="common">Yeast</name>
    <name type="synonym">Xanthophyllomyces dendrorhous</name>
    <dbReference type="NCBI Taxonomy" id="264483"/>
    <lineage>
        <taxon>Eukaryota</taxon>
        <taxon>Fungi</taxon>
        <taxon>Dikarya</taxon>
        <taxon>Basidiomycota</taxon>
        <taxon>Agaricomycotina</taxon>
        <taxon>Tremellomycetes</taxon>
        <taxon>Cystofilobasidiales</taxon>
        <taxon>Mrakiaceae</taxon>
        <taxon>Phaffia</taxon>
    </lineage>
</organism>
<keyword evidence="4 5" id="KW-0505">Motor protein</keyword>
<evidence type="ECO:0000256" key="6">
    <source>
        <dbReference type="RuleBase" id="RU000394"/>
    </source>
</evidence>
<evidence type="ECO:0000256" key="2">
    <source>
        <dbReference type="ARBA" id="ARBA00022840"/>
    </source>
</evidence>
<keyword evidence="6" id="KW-0493">Microtubule</keyword>
<feature type="binding site" evidence="5">
    <location>
        <begin position="350"/>
        <end position="357"/>
    </location>
    <ligand>
        <name>ATP</name>
        <dbReference type="ChEBI" id="CHEBI:30616"/>
    </ligand>
</feature>
<evidence type="ECO:0000256" key="3">
    <source>
        <dbReference type="ARBA" id="ARBA00023054"/>
    </source>
</evidence>
<dbReference type="InterPro" id="IPR019821">
    <property type="entry name" value="Kinesin_motor_CS"/>
</dbReference>
<dbReference type="GO" id="GO:0008017">
    <property type="term" value="F:microtubule binding"/>
    <property type="evidence" value="ECO:0007669"/>
    <property type="project" value="InterPro"/>
</dbReference>
<feature type="region of interest" description="Disordered" evidence="7">
    <location>
        <begin position="94"/>
        <end position="192"/>
    </location>
</feature>
<dbReference type="PANTHER" id="PTHR47968">
    <property type="entry name" value="CENTROMERE PROTEIN E"/>
    <property type="match status" value="1"/>
</dbReference>
<feature type="compositionally biased region" description="Polar residues" evidence="7">
    <location>
        <begin position="161"/>
        <end position="185"/>
    </location>
</feature>
<protein>
    <recommendedName>
        <fullName evidence="6">Kinesin-like protein</fullName>
    </recommendedName>
</protein>
<feature type="compositionally biased region" description="Low complexity" evidence="7">
    <location>
        <begin position="10"/>
        <end position="24"/>
    </location>
</feature>
<dbReference type="GO" id="GO:0007018">
    <property type="term" value="P:microtubule-based movement"/>
    <property type="evidence" value="ECO:0007669"/>
    <property type="project" value="InterPro"/>
</dbReference>
<dbReference type="SUPFAM" id="SSF52540">
    <property type="entry name" value="P-loop containing nucleoside triphosphate hydrolases"/>
    <property type="match status" value="1"/>
</dbReference>
<dbReference type="InterPro" id="IPR036961">
    <property type="entry name" value="Kinesin_motor_dom_sf"/>
</dbReference>
<comment type="similarity">
    <text evidence="5 6">Belongs to the TRAFAC class myosin-kinesin ATPase superfamily. Kinesin family.</text>
</comment>
<evidence type="ECO:0000259" key="8">
    <source>
        <dbReference type="PROSITE" id="PS50067"/>
    </source>
</evidence>
<dbReference type="PROSITE" id="PS00411">
    <property type="entry name" value="KINESIN_MOTOR_1"/>
    <property type="match status" value="1"/>
</dbReference>
<dbReference type="InterPro" id="IPR027417">
    <property type="entry name" value="P-loop_NTPase"/>
</dbReference>
<dbReference type="InterPro" id="IPR001752">
    <property type="entry name" value="Kinesin_motor_dom"/>
</dbReference>
<dbReference type="Gene3D" id="3.40.850.10">
    <property type="entry name" value="Kinesin motor domain"/>
    <property type="match status" value="1"/>
</dbReference>
<feature type="region of interest" description="Disordered" evidence="7">
    <location>
        <begin position="1"/>
        <end position="75"/>
    </location>
</feature>
<dbReference type="PANTHER" id="PTHR47968:SF75">
    <property type="entry name" value="CENTROMERE-ASSOCIATED PROTEIN E"/>
    <property type="match status" value="1"/>
</dbReference>
<evidence type="ECO:0000256" key="4">
    <source>
        <dbReference type="ARBA" id="ARBA00023175"/>
    </source>
</evidence>
<dbReference type="EMBL" id="LN483345">
    <property type="protein sequence ID" value="CDZ98549.1"/>
    <property type="molecule type" value="Genomic_DNA"/>
</dbReference>
<evidence type="ECO:0000256" key="7">
    <source>
        <dbReference type="SAM" id="MobiDB-lite"/>
    </source>
</evidence>
<name>A0A0F7SM40_PHARH</name>
<sequence length="902" mass="99750">MSAYDTARHSSSSSSSSNASHSLSQPLDHHTPRKNTSAVKGGFVPQPSTKLTQLQHSQAQPGAQSVRSTSRMRQTGDAGVDVLAELNGGSTIRRVVPSSNSQRSGKFDSDIHNTSSLPLTSTRFGANQSSSASRIRPVSTPSALPRSGSRSSSYAPPLTSALPTISISSESASDVTEPHQQTSSGFPKVKAKVSEDAYRPKKKFMIGTPHIVTPAKLGSYVRANVAEEGFLSSEMIGEDMSDELEGRAEWENWQDDLFWENGSAREKENIKVSVRVRPLNPLSNSDHAVWEHSSNSLKTLEGVAKRGAKEEWVFDNVVSGSDNREIYECAARDHVRAAMEGYNAVVFAYGQTASGKTFTLTGNKSEPGVIPRAIEDVFSYIKRNNKREFLLRASYLEIYNEVIKDLLCPETTSVEIRGSSSSDVTLHPVREEVVTNPLHVREILSRGESSRSVGQTDWNERSSRSHSVFRLVIESRERVTSGGDVASWSVDDRTRGKKTAKATRTSTLSLIDLAGSEKATSDKLRSAEGKYINTSLLALKQVIATIAKNETKKESSHVSYRNSKLTRMLQPSLSGDSKVSVICTMNPSAQALPETNSTLLFATGLKSVKLNATKKEVIGDPHALIQQYQVEIAQLRAQLQEKEVPKDSSRRLSRREEQNLTQYRDRIRDLSSLILTSQSVEEEEDAPARPVSPTKIDFEATGPELQRELFSAKMKIDEQAVEIERLEEELKLRPPISSDAPESEKDKLICQLQSQVNLYKVINEGYEANLGAPLRKVAEDVAREYQPKLDELKRREEEAIRFGDELQRKLEKEMTAHKKLRDIHDQLAQIARESQLAHSASSNSLRPGTNEFGAPVSSPSMNSIRMQAPYEAAADDLLNETFNNRMRVGTGSSWDLQSDSFI</sequence>
<accession>A0A0F7SM40</accession>
<dbReference type="InterPro" id="IPR027640">
    <property type="entry name" value="Kinesin-like_fam"/>
</dbReference>
<feature type="domain" description="Kinesin motor" evidence="8">
    <location>
        <begin position="269"/>
        <end position="608"/>
    </location>
</feature>
<reference evidence="9" key="1">
    <citation type="submission" date="2014-08" db="EMBL/GenBank/DDBJ databases">
        <authorList>
            <person name="Sharma Rahul"/>
            <person name="Thines Marco"/>
        </authorList>
    </citation>
    <scope>NUCLEOTIDE SEQUENCE</scope>
</reference>
<dbReference type="GO" id="GO:0005524">
    <property type="term" value="F:ATP binding"/>
    <property type="evidence" value="ECO:0007669"/>
    <property type="project" value="UniProtKB-UniRule"/>
</dbReference>
<feature type="compositionally biased region" description="Low complexity" evidence="7">
    <location>
        <begin position="141"/>
        <end position="158"/>
    </location>
</feature>
<feature type="compositionally biased region" description="Polar residues" evidence="7">
    <location>
        <begin position="836"/>
        <end position="847"/>
    </location>
</feature>
<keyword evidence="1 5" id="KW-0547">Nucleotide-binding</keyword>
<feature type="compositionally biased region" description="Polar residues" evidence="7">
    <location>
        <begin position="112"/>
        <end position="133"/>
    </location>
</feature>
<evidence type="ECO:0000256" key="1">
    <source>
        <dbReference type="ARBA" id="ARBA00022741"/>
    </source>
</evidence>
<evidence type="ECO:0000256" key="5">
    <source>
        <dbReference type="PROSITE-ProRule" id="PRU00283"/>
    </source>
</evidence>
<dbReference type="PROSITE" id="PS50067">
    <property type="entry name" value="KINESIN_MOTOR_2"/>
    <property type="match status" value="1"/>
</dbReference>
<keyword evidence="2 5" id="KW-0067">ATP-binding</keyword>
<feature type="region of interest" description="Disordered" evidence="7">
    <location>
        <begin position="833"/>
        <end position="861"/>
    </location>
</feature>
<proteinExistence type="inferred from homology"/>
<dbReference type="SMART" id="SM00129">
    <property type="entry name" value="KISc"/>
    <property type="match status" value="1"/>
</dbReference>
<keyword evidence="3" id="KW-0175">Coiled coil</keyword>
<evidence type="ECO:0000313" key="9">
    <source>
        <dbReference type="EMBL" id="CDZ98549.1"/>
    </source>
</evidence>
<dbReference type="PRINTS" id="PR00380">
    <property type="entry name" value="KINESINHEAVY"/>
</dbReference>
<dbReference type="AlphaFoldDB" id="A0A0F7SM40"/>